<feature type="region of interest" description="Disordered" evidence="1">
    <location>
        <begin position="1"/>
        <end position="183"/>
    </location>
</feature>
<protein>
    <submittedName>
        <fullName evidence="2">Uncharacterized protein</fullName>
    </submittedName>
</protein>
<sequence length="376" mass="41905">MGRYARKQRSNLLNHSSNVTAAAKSSMSAFNGAEKEGGKEEVSMLDTRNLKDVLASKHKKRPSVSSCGSDSKKAKSSNAQHLLDQKDKYLMPIPHRTSGLTVSDFGMDDMHLDQILSDDDDNDEDNSDRERQTQQSEAPATLLHRLIPRFSQTKHSPEAIPDLPSADPFEPTQEEQQERETKRRLSEIALRDLELAMMEEFGLSQKSQKSLNNNAASNPSSPSRNSHSDDFCGWNDDAASSHGNEKFYGWGHDDDDDDNAGDTTVNSETAENKINDENSHKSFYGWENASQNDSRQDSNTSSVNESNSQSNESDETSNDEDEESEPSPQPPPTKLGWGGIRFLANIRQSTILLVYGENSPLLCIHINTYNNYTIQT</sequence>
<accession>A0A7S1ZUS0</accession>
<dbReference type="EMBL" id="HBGN01032603">
    <property type="protein sequence ID" value="CAD9349672.1"/>
    <property type="molecule type" value="Transcribed_RNA"/>
</dbReference>
<gene>
    <name evidence="2" type="ORF">DBRI1063_LOCUS21068</name>
</gene>
<feature type="compositionally biased region" description="Polar residues" evidence="1">
    <location>
        <begin position="10"/>
        <end position="29"/>
    </location>
</feature>
<name>A0A7S1ZUS0_9STRA</name>
<organism evidence="2">
    <name type="scientific">Ditylum brightwellii</name>
    <dbReference type="NCBI Taxonomy" id="49249"/>
    <lineage>
        <taxon>Eukaryota</taxon>
        <taxon>Sar</taxon>
        <taxon>Stramenopiles</taxon>
        <taxon>Ochrophyta</taxon>
        <taxon>Bacillariophyta</taxon>
        <taxon>Mediophyceae</taxon>
        <taxon>Lithodesmiophycidae</taxon>
        <taxon>Lithodesmiales</taxon>
        <taxon>Lithodesmiaceae</taxon>
        <taxon>Ditylum</taxon>
    </lineage>
</organism>
<feature type="compositionally biased region" description="Acidic residues" evidence="1">
    <location>
        <begin position="312"/>
        <end position="325"/>
    </location>
</feature>
<proteinExistence type="predicted"/>
<feature type="compositionally biased region" description="Basic and acidic residues" evidence="1">
    <location>
        <begin position="270"/>
        <end position="280"/>
    </location>
</feature>
<feature type="region of interest" description="Disordered" evidence="1">
    <location>
        <begin position="204"/>
        <end position="232"/>
    </location>
</feature>
<dbReference type="AlphaFoldDB" id="A0A7S1ZUS0"/>
<reference evidence="2" key="1">
    <citation type="submission" date="2021-01" db="EMBL/GenBank/DDBJ databases">
        <authorList>
            <person name="Corre E."/>
            <person name="Pelletier E."/>
            <person name="Niang G."/>
            <person name="Scheremetjew M."/>
            <person name="Finn R."/>
            <person name="Kale V."/>
            <person name="Holt S."/>
            <person name="Cochrane G."/>
            <person name="Meng A."/>
            <person name="Brown T."/>
            <person name="Cohen L."/>
        </authorList>
    </citation>
    <scope>NUCLEOTIDE SEQUENCE</scope>
    <source>
        <strain evidence="2">Pop2</strain>
    </source>
</reference>
<feature type="compositionally biased region" description="Acidic residues" evidence="1">
    <location>
        <begin position="116"/>
        <end position="127"/>
    </location>
</feature>
<feature type="compositionally biased region" description="Low complexity" evidence="1">
    <location>
        <begin position="297"/>
        <end position="311"/>
    </location>
</feature>
<feature type="compositionally biased region" description="Low complexity" evidence="1">
    <location>
        <begin position="210"/>
        <end position="225"/>
    </location>
</feature>
<evidence type="ECO:0000256" key="1">
    <source>
        <dbReference type="SAM" id="MobiDB-lite"/>
    </source>
</evidence>
<evidence type="ECO:0000313" key="2">
    <source>
        <dbReference type="EMBL" id="CAD9349672.1"/>
    </source>
</evidence>
<feature type="compositionally biased region" description="Basic and acidic residues" evidence="1">
    <location>
        <begin position="33"/>
        <end position="55"/>
    </location>
</feature>
<feature type="region of interest" description="Disordered" evidence="1">
    <location>
        <begin position="245"/>
        <end position="336"/>
    </location>
</feature>